<keyword evidence="2" id="KW-0808">Transferase</keyword>
<dbReference type="InterPro" id="IPR006764">
    <property type="entry name" value="SAM_dep_MeTrfase_SAV2177_type"/>
</dbReference>
<feature type="compositionally biased region" description="Basic residues" evidence="1">
    <location>
        <begin position="149"/>
        <end position="159"/>
    </location>
</feature>
<comment type="caution">
    <text evidence="2">The sequence shown here is derived from an EMBL/GenBank/DDBJ whole genome shotgun (WGS) entry which is preliminary data.</text>
</comment>
<reference evidence="3" key="1">
    <citation type="submission" date="2015-02" db="EMBL/GenBank/DDBJ databases">
        <title>Draft Genome of Frankia sp. CpI1-S.</title>
        <authorList>
            <person name="Oshone R.T."/>
            <person name="Ngom M."/>
            <person name="Ghodhbane-Gtari F."/>
            <person name="Gtari M."/>
            <person name="Morris K."/>
            <person name="Thomas K."/>
            <person name="Sen A."/>
            <person name="Tisa L.S."/>
        </authorList>
    </citation>
    <scope>NUCLEOTIDE SEQUENCE [LARGE SCALE GENOMIC DNA]</scope>
    <source>
        <strain evidence="3">CpI1-S</strain>
    </source>
</reference>
<keyword evidence="3" id="KW-1185">Reference proteome</keyword>
<feature type="compositionally biased region" description="Basic and acidic residues" evidence="1">
    <location>
        <begin position="133"/>
        <end position="148"/>
    </location>
</feature>
<dbReference type="InterPro" id="IPR029063">
    <property type="entry name" value="SAM-dependent_MTases_sf"/>
</dbReference>
<protein>
    <submittedName>
        <fullName evidence="2">S-adenosyl methyltransferase</fullName>
    </submittedName>
</protein>
<dbReference type="Proteomes" id="UP000032545">
    <property type="component" value="Unassembled WGS sequence"/>
</dbReference>
<reference evidence="2 3" key="2">
    <citation type="journal article" date="2016" name="Genome Announc.">
        <title>Permanent Draft Genome Sequences for Two Variants of Frankia sp. Strain CpI1, the First Frankia Strain Isolated from Root Nodules of Comptonia peregrina.</title>
        <authorList>
            <person name="Oshone R."/>
            <person name="Hurst S.G.IV."/>
            <person name="Abebe-Akele F."/>
            <person name="Simpson S."/>
            <person name="Morris K."/>
            <person name="Thomas W.K."/>
            <person name="Tisa L.S."/>
        </authorList>
    </citation>
    <scope>NUCLEOTIDE SEQUENCE [LARGE SCALE GENOMIC DNA]</scope>
    <source>
        <strain evidence="3">CpI1-S</strain>
    </source>
</reference>
<dbReference type="GO" id="GO:0032259">
    <property type="term" value="P:methylation"/>
    <property type="evidence" value="ECO:0007669"/>
    <property type="project" value="UniProtKB-KW"/>
</dbReference>
<gene>
    <name evidence="2" type="ORF">FF36_05860</name>
</gene>
<dbReference type="GO" id="GO:0008168">
    <property type="term" value="F:methyltransferase activity"/>
    <property type="evidence" value="ECO:0007669"/>
    <property type="project" value="UniProtKB-KW"/>
</dbReference>
<feature type="region of interest" description="Disordered" evidence="1">
    <location>
        <begin position="129"/>
        <end position="159"/>
    </location>
</feature>
<proteinExistence type="predicted"/>
<dbReference type="AlphaFoldDB" id="A0A0D8B6G3"/>
<keyword evidence="2" id="KW-0489">Methyltransferase</keyword>
<accession>A0A0D8B6G3</accession>
<sequence>MTSTDPHGTPGTWWKTKADMRNPVDLKTDQPHSARMYDYYLGGKDHFPVDRDAAERTLAVFPNARIAAQANRAFMIRTTRHLAAQAGIRQFLDIGTGIPTSPNLHEAAQGIAPDARVVYADNDPMVPGSVHGVEGRDPHRQRGWDSGRARRRIRQGVHG</sequence>
<evidence type="ECO:0000256" key="1">
    <source>
        <dbReference type="SAM" id="MobiDB-lite"/>
    </source>
</evidence>
<evidence type="ECO:0000313" key="2">
    <source>
        <dbReference type="EMBL" id="KJE19873.1"/>
    </source>
</evidence>
<dbReference type="PATRIC" id="fig|1502723.3.peg.6644"/>
<organism evidence="2 3">
    <name type="scientific">Frankia torreyi</name>
    <dbReference type="NCBI Taxonomy" id="1856"/>
    <lineage>
        <taxon>Bacteria</taxon>
        <taxon>Bacillati</taxon>
        <taxon>Actinomycetota</taxon>
        <taxon>Actinomycetes</taxon>
        <taxon>Frankiales</taxon>
        <taxon>Frankiaceae</taxon>
        <taxon>Frankia</taxon>
    </lineage>
</organism>
<dbReference type="Gene3D" id="3.40.50.150">
    <property type="entry name" value="Vaccinia Virus protein VP39"/>
    <property type="match status" value="1"/>
</dbReference>
<dbReference type="SUPFAM" id="SSF53335">
    <property type="entry name" value="S-adenosyl-L-methionine-dependent methyltransferases"/>
    <property type="match status" value="1"/>
</dbReference>
<evidence type="ECO:0000313" key="3">
    <source>
        <dbReference type="Proteomes" id="UP000032545"/>
    </source>
</evidence>
<name>A0A0D8B6G3_9ACTN</name>
<dbReference type="EMBL" id="JYFN01000081">
    <property type="protein sequence ID" value="KJE19873.1"/>
    <property type="molecule type" value="Genomic_DNA"/>
</dbReference>
<dbReference type="Pfam" id="PF04672">
    <property type="entry name" value="Methyltransf_19"/>
    <property type="match status" value="1"/>
</dbReference>